<feature type="domain" description="FAS1" evidence="1">
    <location>
        <begin position="46"/>
        <end position="208"/>
    </location>
</feature>
<sequence length="372" mass="40339">MHHNLFTCRFWHAAAVTGTILLACLSDFATGLPQVSDVKQRPQAEANPVLTTLASDSDLTSFYRLFNSTGGDSGKPGPGFEERFNNPSTGVKYTVFAPTNEALKKLPKPILENLTRPSSFELLSTILRNHIALGELGAAEIGSNEIITFVGGFSIQFDASLAIDSNPGTTKTEIPIHHQANLIKDNSTGQPVRLQASNGAVFKLDNLLDEFLTYFGLDASNNDGGLPKIVEQAGNLTMDKVLEQEPQLSELYSLASTLWPDFLTRLSLRGGEHDDDDAKRTVYLAPSNAAFDVLPAAAREKFTEPSNFGATSFLLGHGLGTFDEGAGVVRSVDGFNITIMGDRASNARVEKRICVENGCVWVVGRWLDPIFF</sequence>
<dbReference type="PROSITE" id="PS50213">
    <property type="entry name" value="FAS1"/>
    <property type="match status" value="1"/>
</dbReference>
<dbReference type="PANTHER" id="PTHR10900:SF77">
    <property type="entry name" value="FI19380P1"/>
    <property type="match status" value="1"/>
</dbReference>
<dbReference type="PANTHER" id="PTHR10900">
    <property type="entry name" value="PERIOSTIN-RELATED"/>
    <property type="match status" value="1"/>
</dbReference>
<dbReference type="SMART" id="SM00554">
    <property type="entry name" value="FAS1"/>
    <property type="match status" value="1"/>
</dbReference>
<comment type="caution">
    <text evidence="2">The sequence shown here is derived from an EMBL/GenBank/DDBJ whole genome shotgun (WGS) entry which is preliminary data.</text>
</comment>
<protein>
    <recommendedName>
        <fullName evidence="1">FAS1 domain-containing protein</fullName>
    </recommendedName>
</protein>
<evidence type="ECO:0000313" key="2">
    <source>
        <dbReference type="EMBL" id="KXS99138.1"/>
    </source>
</evidence>
<dbReference type="InterPro" id="IPR000782">
    <property type="entry name" value="FAS1_domain"/>
</dbReference>
<dbReference type="InterPro" id="IPR036378">
    <property type="entry name" value="FAS1_dom_sf"/>
</dbReference>
<reference evidence="2 3" key="1">
    <citation type="submission" date="2015-07" db="EMBL/GenBank/DDBJ databases">
        <title>Comparative genomics of the Sigatoka disease complex on banana suggests a link between parallel evolutionary changes in Pseudocercospora fijiensis and Pseudocercospora eumusae and increased virulence on the banana host.</title>
        <authorList>
            <person name="Chang T.-C."/>
            <person name="Salvucci A."/>
            <person name="Crous P.W."/>
            <person name="Stergiopoulos I."/>
        </authorList>
    </citation>
    <scope>NUCLEOTIDE SEQUENCE [LARGE SCALE GENOMIC DNA]</scope>
    <source>
        <strain evidence="2 3">CBS 114824</strain>
    </source>
</reference>
<dbReference type="Gene3D" id="2.30.180.10">
    <property type="entry name" value="FAS1 domain"/>
    <property type="match status" value="1"/>
</dbReference>
<evidence type="ECO:0000259" key="1">
    <source>
        <dbReference type="PROSITE" id="PS50213"/>
    </source>
</evidence>
<dbReference type="STRING" id="321146.A0A139H9T6"/>
<dbReference type="AlphaFoldDB" id="A0A139H9T6"/>
<dbReference type="Proteomes" id="UP000070133">
    <property type="component" value="Unassembled WGS sequence"/>
</dbReference>
<accession>A0A139H9T6</accession>
<keyword evidence="3" id="KW-1185">Reference proteome</keyword>
<dbReference type="EMBL" id="LFZN01000098">
    <property type="protein sequence ID" value="KXS99138.1"/>
    <property type="molecule type" value="Genomic_DNA"/>
</dbReference>
<dbReference type="SUPFAM" id="SSF82153">
    <property type="entry name" value="FAS1 domain"/>
    <property type="match status" value="1"/>
</dbReference>
<evidence type="ECO:0000313" key="3">
    <source>
        <dbReference type="Proteomes" id="UP000070133"/>
    </source>
</evidence>
<name>A0A139H9T6_9PEZI</name>
<organism evidence="2 3">
    <name type="scientific">Pseudocercospora eumusae</name>
    <dbReference type="NCBI Taxonomy" id="321146"/>
    <lineage>
        <taxon>Eukaryota</taxon>
        <taxon>Fungi</taxon>
        <taxon>Dikarya</taxon>
        <taxon>Ascomycota</taxon>
        <taxon>Pezizomycotina</taxon>
        <taxon>Dothideomycetes</taxon>
        <taxon>Dothideomycetidae</taxon>
        <taxon>Mycosphaerellales</taxon>
        <taxon>Mycosphaerellaceae</taxon>
        <taxon>Pseudocercospora</taxon>
    </lineage>
</organism>
<dbReference type="OrthoDB" id="286301at2759"/>
<dbReference type="InterPro" id="IPR050904">
    <property type="entry name" value="Adhesion/Biosynth-related"/>
</dbReference>
<gene>
    <name evidence="2" type="ORF">AC578_9817</name>
</gene>
<proteinExistence type="predicted"/>
<dbReference type="Pfam" id="PF02469">
    <property type="entry name" value="Fasciclin"/>
    <property type="match status" value="1"/>
</dbReference>